<dbReference type="AlphaFoldDB" id="A0A2A9N689"/>
<protein>
    <submittedName>
        <fullName evidence="2">Uncharacterized protein</fullName>
    </submittedName>
</protein>
<feature type="region of interest" description="Disordered" evidence="1">
    <location>
        <begin position="287"/>
        <end position="330"/>
    </location>
</feature>
<feature type="compositionally biased region" description="Polar residues" evidence="1">
    <location>
        <begin position="294"/>
        <end position="310"/>
    </location>
</feature>
<evidence type="ECO:0000313" key="2">
    <source>
        <dbReference type="EMBL" id="PFH44969.1"/>
    </source>
</evidence>
<dbReference type="EMBL" id="KZ302661">
    <property type="protein sequence ID" value="PFH44969.1"/>
    <property type="molecule type" value="Genomic_DNA"/>
</dbReference>
<organism evidence="2 3">
    <name type="scientific">Amanita thiersii Skay4041</name>
    <dbReference type="NCBI Taxonomy" id="703135"/>
    <lineage>
        <taxon>Eukaryota</taxon>
        <taxon>Fungi</taxon>
        <taxon>Dikarya</taxon>
        <taxon>Basidiomycota</taxon>
        <taxon>Agaricomycotina</taxon>
        <taxon>Agaricomycetes</taxon>
        <taxon>Agaricomycetidae</taxon>
        <taxon>Agaricales</taxon>
        <taxon>Pluteineae</taxon>
        <taxon>Amanitaceae</taxon>
        <taxon>Amanita</taxon>
    </lineage>
</organism>
<name>A0A2A9N689_9AGAR</name>
<proteinExistence type="predicted"/>
<keyword evidence="3" id="KW-1185">Reference proteome</keyword>
<evidence type="ECO:0000313" key="3">
    <source>
        <dbReference type="Proteomes" id="UP000242287"/>
    </source>
</evidence>
<gene>
    <name evidence="2" type="ORF">AMATHDRAFT_10326</name>
</gene>
<accession>A0A2A9N689</accession>
<evidence type="ECO:0000256" key="1">
    <source>
        <dbReference type="SAM" id="MobiDB-lite"/>
    </source>
</evidence>
<dbReference type="Proteomes" id="UP000242287">
    <property type="component" value="Unassembled WGS sequence"/>
</dbReference>
<reference evidence="2 3" key="1">
    <citation type="submission" date="2014-02" db="EMBL/GenBank/DDBJ databases">
        <title>Transposable element dynamics among asymbiotic and ectomycorrhizal Amanita fungi.</title>
        <authorList>
            <consortium name="DOE Joint Genome Institute"/>
            <person name="Hess J."/>
            <person name="Skrede I."/>
            <person name="Wolfe B."/>
            <person name="LaButti K."/>
            <person name="Ohm R.A."/>
            <person name="Grigoriev I.V."/>
            <person name="Pringle A."/>
        </authorList>
    </citation>
    <scope>NUCLEOTIDE SEQUENCE [LARGE SCALE GENOMIC DNA]</scope>
    <source>
        <strain evidence="2 3">SKay4041</strain>
    </source>
</reference>
<sequence>MRYSSWRVNQDIVRTTPHNVFIPVQTKGGEKLTHTSDSPVWKHHGLCYLVAIKEEYLGLCAWPKWPTVKYLTQINCKYCKDIKFRVTLDQGFVHILLDSSLKPSDPVGWTVIESLAKTHCANALVGGEGSGSMISHIPLLDGSNYHQWSSLTEVYLQVQNLHDMIITDGPGPKAQGYDDWKKTCAQYRMNPNSLMKDHELNTMFNHLSAYGEPVSNAFQAIMVIAAFPAGWDNLASTILATHSKETLTVEKITPIIEEEHKHHQLMMKPSSGGHHVNYVNKSSFKNKKPYMPKWQSNQGSSSSSKPTNIEANKPYQHGANWQRNQDTRNR</sequence>